<comment type="caution">
    <text evidence="2">The sequence shown here is derived from an EMBL/GenBank/DDBJ whole genome shotgun (WGS) entry which is preliminary data.</text>
</comment>
<dbReference type="Gene3D" id="3.40.30.10">
    <property type="entry name" value="Glutaredoxin"/>
    <property type="match status" value="1"/>
</dbReference>
<reference evidence="2" key="1">
    <citation type="submission" date="2016-10" db="EMBL/GenBank/DDBJ databases">
        <title>Sequence of Gallionella enrichment culture.</title>
        <authorList>
            <person name="Poehlein A."/>
            <person name="Muehling M."/>
            <person name="Daniel R."/>
        </authorList>
    </citation>
    <scope>NUCLEOTIDE SEQUENCE</scope>
</reference>
<proteinExistence type="predicted"/>
<organism evidence="2">
    <name type="scientific">mine drainage metagenome</name>
    <dbReference type="NCBI Taxonomy" id="410659"/>
    <lineage>
        <taxon>unclassified sequences</taxon>
        <taxon>metagenomes</taxon>
        <taxon>ecological metagenomes</taxon>
    </lineage>
</organism>
<dbReference type="EMBL" id="MLJW01000053">
    <property type="protein sequence ID" value="OIR05004.1"/>
    <property type="molecule type" value="Genomic_DNA"/>
</dbReference>
<gene>
    <name evidence="2" type="ORF">GALL_128200</name>
</gene>
<dbReference type="PROSITE" id="PS51257">
    <property type="entry name" value="PROKAR_LIPOPROTEIN"/>
    <property type="match status" value="1"/>
</dbReference>
<dbReference type="PROSITE" id="PS51352">
    <property type="entry name" value="THIOREDOXIN_2"/>
    <property type="match status" value="1"/>
</dbReference>
<evidence type="ECO:0000313" key="2">
    <source>
        <dbReference type="EMBL" id="OIR05004.1"/>
    </source>
</evidence>
<dbReference type="Pfam" id="PF00085">
    <property type="entry name" value="Thioredoxin"/>
    <property type="match status" value="1"/>
</dbReference>
<dbReference type="SUPFAM" id="SSF52833">
    <property type="entry name" value="Thioredoxin-like"/>
    <property type="match status" value="1"/>
</dbReference>
<dbReference type="CDD" id="cd02947">
    <property type="entry name" value="TRX_family"/>
    <property type="match status" value="1"/>
</dbReference>
<dbReference type="InterPro" id="IPR013766">
    <property type="entry name" value="Thioredoxin_domain"/>
</dbReference>
<name>A0A1J5STR2_9ZZZZ</name>
<evidence type="ECO:0000259" key="1">
    <source>
        <dbReference type="PROSITE" id="PS51352"/>
    </source>
</evidence>
<feature type="domain" description="Thioredoxin" evidence="1">
    <location>
        <begin position="35"/>
        <end position="174"/>
    </location>
</feature>
<accession>A0A1J5STR2</accession>
<dbReference type="AlphaFoldDB" id="A0A1J5STR2"/>
<dbReference type="InterPro" id="IPR036249">
    <property type="entry name" value="Thioredoxin-like_sf"/>
</dbReference>
<protein>
    <submittedName>
        <fullName evidence="2">Thioredoxin 2</fullName>
    </submittedName>
</protein>
<sequence length="174" mass="19997">MKKIFFLLFVITFSSCSSFHKLSKINYSVVPDDRAKIFKGIINRSLIENDTSFAWFKENMKWGQVDEAAVAAFKQKGDQFKMIVFGGTWCEDTQNVLPKFYRLVDKSNFPEKNIVLIGVDRKKQTINDLSKKFNITNVPTIIVLRKGKEIGRVVEYGKSGSIEKDLMEIVQTIK</sequence>